<evidence type="ECO:0000313" key="2">
    <source>
        <dbReference type="Proteomes" id="UP000663193"/>
    </source>
</evidence>
<accession>A0A7U2F373</accession>
<organism evidence="1 2">
    <name type="scientific">Phaeosphaeria nodorum (strain SN15 / ATCC MYA-4574 / FGSC 10173)</name>
    <name type="common">Glume blotch fungus</name>
    <name type="synonym">Parastagonospora nodorum</name>
    <dbReference type="NCBI Taxonomy" id="321614"/>
    <lineage>
        <taxon>Eukaryota</taxon>
        <taxon>Fungi</taxon>
        <taxon>Dikarya</taxon>
        <taxon>Ascomycota</taxon>
        <taxon>Pezizomycotina</taxon>
        <taxon>Dothideomycetes</taxon>
        <taxon>Pleosporomycetidae</taxon>
        <taxon>Pleosporales</taxon>
        <taxon>Pleosporineae</taxon>
        <taxon>Phaeosphaeriaceae</taxon>
        <taxon>Parastagonospora</taxon>
    </lineage>
</organism>
<dbReference type="VEuPathDB" id="FungiDB:JI435_411200"/>
<gene>
    <name evidence="1" type="ORF">JI435_411200</name>
</gene>
<keyword evidence="2" id="KW-1185">Reference proteome</keyword>
<dbReference type="EMBL" id="CP069030">
    <property type="protein sequence ID" value="QRC97884.1"/>
    <property type="molecule type" value="Genomic_DNA"/>
</dbReference>
<name>A0A7U2F373_PHANO</name>
<evidence type="ECO:0000313" key="1">
    <source>
        <dbReference type="EMBL" id="QRC97884.1"/>
    </source>
</evidence>
<dbReference type="Proteomes" id="UP000663193">
    <property type="component" value="Chromosome 8"/>
</dbReference>
<protein>
    <submittedName>
        <fullName evidence="1">Uncharacterized protein</fullName>
    </submittedName>
</protein>
<proteinExistence type="predicted"/>
<dbReference type="AlphaFoldDB" id="A0A7U2F373"/>
<reference evidence="2" key="1">
    <citation type="journal article" date="2021" name="BMC Genomics">
        <title>Chromosome-level genome assembly and manually-curated proteome of model necrotroph Parastagonospora nodorum Sn15 reveals a genome-wide trove of candidate effector homologs, and redundancy of virulence-related functions within an accessory chromosome.</title>
        <authorList>
            <person name="Bertazzoni S."/>
            <person name="Jones D.A.B."/>
            <person name="Phan H.T."/>
            <person name="Tan K.-C."/>
            <person name="Hane J.K."/>
        </authorList>
    </citation>
    <scope>NUCLEOTIDE SEQUENCE [LARGE SCALE GENOMIC DNA]</scope>
    <source>
        <strain evidence="2">SN15 / ATCC MYA-4574 / FGSC 10173)</strain>
    </source>
</reference>
<sequence length="63" mass="7726">MDHGTVLLFFFFFCFFYFRPRTLCCIFFPLLHFVLSVFHLLPKYPPHSLLAPVRRLFQPVCWR</sequence>